<gene>
    <name evidence="10" type="ORF">scyTo_0000375</name>
</gene>
<feature type="domain" description="UBZ1-type" evidence="9">
    <location>
        <begin position="465"/>
        <end position="491"/>
    </location>
</feature>
<evidence type="ECO:0000256" key="4">
    <source>
        <dbReference type="ARBA" id="ARBA00022833"/>
    </source>
</evidence>
<evidence type="ECO:0000256" key="3">
    <source>
        <dbReference type="ARBA" id="ARBA00022771"/>
    </source>
</evidence>
<keyword evidence="4" id="KW-0862">Zinc</keyword>
<evidence type="ECO:0000256" key="1">
    <source>
        <dbReference type="ARBA" id="ARBA00022553"/>
    </source>
</evidence>
<dbReference type="Pfam" id="PF12845">
    <property type="entry name" value="TBD"/>
    <property type="match status" value="1"/>
</dbReference>
<dbReference type="EMBL" id="BFAA01000069">
    <property type="protein sequence ID" value="GCB65088.1"/>
    <property type="molecule type" value="Genomic_DNA"/>
</dbReference>
<evidence type="ECO:0000313" key="11">
    <source>
        <dbReference type="Proteomes" id="UP000288216"/>
    </source>
</evidence>
<dbReference type="PANTHER" id="PTHR14432:SF2">
    <property type="entry name" value="TANK-BINDING KINASE 1-BINDING PROTEIN 1"/>
    <property type="match status" value="1"/>
</dbReference>
<keyword evidence="5 7" id="KW-0175">Coiled coil</keyword>
<evidence type="ECO:0000313" key="10">
    <source>
        <dbReference type="EMBL" id="GCB65088.1"/>
    </source>
</evidence>
<dbReference type="AlphaFoldDB" id="A0A401NW28"/>
<sequence length="497" mass="57543">MDSFNFEDDISILTQDGQQDDVEWADAPNTDLTGEEYSASHFALITAYNDIKQRLIGMERDNSTLKRKLRQYDLKFSLSNEFADDKKSPQSLLDVTLLRNENSRLRGQLEHFRNQLRDSKEREDHLDEVIQAYEKIRSEKDDLHQQLEEMTVLAEDHVSTIQSLEQALRLRDSSVQMLNDQLQAKDEQIVQLSPTHGCRYGLESPRRQQNCRAVVPQLDELEVQRLQEEIDELQRKLHSCQWRERQYKEECDRLQSQLSQQSLQESCTQTEEEQENLVLAYTELAQELCRLRSLTETQTEILRRLSEEQLTNNARPQPSVHMKQVSYSSYPRSTSHRLRANFQGRRSYSEVSDVKVKSHTMPSRLTADDQSSPTHGRYLASDYLKVPDDTDEGAFDQQLESDDEDWMIHSPPGTLDRGMRSTSSCTALPIPDITINSSSAEYSRSEHAQSWPSINLWMETGDSDIRSCPLCQLAFPLNYPDDALIKHIDTHLENSKI</sequence>
<feature type="compositionally biased region" description="Polar residues" evidence="8">
    <location>
        <begin position="360"/>
        <end position="374"/>
    </location>
</feature>
<keyword evidence="2" id="KW-0479">Metal-binding</keyword>
<evidence type="ECO:0000256" key="8">
    <source>
        <dbReference type="SAM" id="MobiDB-lite"/>
    </source>
</evidence>
<feature type="coiled-coil region" evidence="7">
    <location>
        <begin position="223"/>
        <end position="264"/>
    </location>
</feature>
<dbReference type="OMA" id="PIQDDMY"/>
<evidence type="ECO:0000256" key="7">
    <source>
        <dbReference type="SAM" id="Coils"/>
    </source>
</evidence>
<dbReference type="InterPro" id="IPR051891">
    <property type="entry name" value="TBK1-IKBKE_adapters"/>
</dbReference>
<dbReference type="PANTHER" id="PTHR14432">
    <property type="entry name" value="PROSAPIP2 PROTEIN/5-AZACYTIDINE INDUCED GENE 2"/>
    <property type="match status" value="1"/>
</dbReference>
<dbReference type="PROSITE" id="PS51905">
    <property type="entry name" value="ZF_UBZ1"/>
    <property type="match status" value="1"/>
</dbReference>
<proteinExistence type="predicted"/>
<protein>
    <recommendedName>
        <fullName evidence="9">UBZ1-type domain-containing protein</fullName>
    </recommendedName>
</protein>
<dbReference type="GO" id="GO:0005737">
    <property type="term" value="C:cytoplasm"/>
    <property type="evidence" value="ECO:0007669"/>
    <property type="project" value="TreeGrafter"/>
</dbReference>
<name>A0A401NW28_SCYTO</name>
<evidence type="ECO:0000256" key="6">
    <source>
        <dbReference type="PROSITE-ProRule" id="PRU01253"/>
    </source>
</evidence>
<feature type="coiled-coil region" evidence="7">
    <location>
        <begin position="95"/>
        <end position="153"/>
    </location>
</feature>
<feature type="region of interest" description="Disordered" evidence="8">
    <location>
        <begin position="307"/>
        <end position="376"/>
    </location>
</feature>
<dbReference type="OrthoDB" id="8796075at2759"/>
<evidence type="ECO:0000256" key="5">
    <source>
        <dbReference type="ARBA" id="ARBA00023054"/>
    </source>
</evidence>
<dbReference type="STRING" id="75743.A0A401NW28"/>
<dbReference type="InterPro" id="IPR024581">
    <property type="entry name" value="TBD"/>
</dbReference>
<evidence type="ECO:0000259" key="9">
    <source>
        <dbReference type="PROSITE" id="PS51905"/>
    </source>
</evidence>
<keyword evidence="1" id="KW-0597">Phosphoprotein</keyword>
<keyword evidence="11" id="KW-1185">Reference proteome</keyword>
<reference evidence="10 11" key="1">
    <citation type="journal article" date="2018" name="Nat. Ecol. Evol.">
        <title>Shark genomes provide insights into elasmobranch evolution and the origin of vertebrates.</title>
        <authorList>
            <person name="Hara Y"/>
            <person name="Yamaguchi K"/>
            <person name="Onimaru K"/>
            <person name="Kadota M"/>
            <person name="Koyanagi M"/>
            <person name="Keeley SD"/>
            <person name="Tatsumi K"/>
            <person name="Tanaka K"/>
            <person name="Motone F"/>
            <person name="Kageyama Y"/>
            <person name="Nozu R"/>
            <person name="Adachi N"/>
            <person name="Nishimura O"/>
            <person name="Nakagawa R"/>
            <person name="Tanegashima C"/>
            <person name="Kiyatake I"/>
            <person name="Matsumoto R"/>
            <person name="Murakumo K"/>
            <person name="Nishida K"/>
            <person name="Terakita A"/>
            <person name="Kuratani S"/>
            <person name="Sato K"/>
            <person name="Hyodo S Kuraku.S."/>
        </authorList>
    </citation>
    <scope>NUCLEOTIDE SEQUENCE [LARGE SCALE GENOMIC DNA]</scope>
</reference>
<dbReference type="Proteomes" id="UP000288216">
    <property type="component" value="Unassembled WGS sequence"/>
</dbReference>
<dbReference type="InterPro" id="IPR041641">
    <property type="entry name" value="CALCOCO1/2_Zn_UBZ1"/>
</dbReference>
<accession>A0A401NW28</accession>
<comment type="caution">
    <text evidence="10">The sequence shown here is derived from an EMBL/GenBank/DDBJ whole genome shotgun (WGS) entry which is preliminary data.</text>
</comment>
<keyword evidence="3 6" id="KW-0863">Zinc-finger</keyword>
<organism evidence="10 11">
    <name type="scientific">Scyliorhinus torazame</name>
    <name type="common">Cloudy catshark</name>
    <name type="synonym">Catulus torazame</name>
    <dbReference type="NCBI Taxonomy" id="75743"/>
    <lineage>
        <taxon>Eukaryota</taxon>
        <taxon>Metazoa</taxon>
        <taxon>Chordata</taxon>
        <taxon>Craniata</taxon>
        <taxon>Vertebrata</taxon>
        <taxon>Chondrichthyes</taxon>
        <taxon>Elasmobranchii</taxon>
        <taxon>Galeomorphii</taxon>
        <taxon>Galeoidea</taxon>
        <taxon>Carcharhiniformes</taxon>
        <taxon>Scyliorhinidae</taxon>
        <taxon>Scyliorhinus</taxon>
    </lineage>
</organism>
<dbReference type="GO" id="GO:0008270">
    <property type="term" value="F:zinc ion binding"/>
    <property type="evidence" value="ECO:0007669"/>
    <property type="project" value="UniProtKB-KW"/>
</dbReference>
<evidence type="ECO:0000256" key="2">
    <source>
        <dbReference type="ARBA" id="ARBA00022723"/>
    </source>
</evidence>